<dbReference type="OrthoDB" id="6591593at2759"/>
<name>A0A6G0VUG3_APHCR</name>
<organism evidence="2 3">
    <name type="scientific">Aphis craccivora</name>
    <name type="common">Cowpea aphid</name>
    <dbReference type="NCBI Taxonomy" id="307492"/>
    <lineage>
        <taxon>Eukaryota</taxon>
        <taxon>Metazoa</taxon>
        <taxon>Ecdysozoa</taxon>
        <taxon>Arthropoda</taxon>
        <taxon>Hexapoda</taxon>
        <taxon>Insecta</taxon>
        <taxon>Pterygota</taxon>
        <taxon>Neoptera</taxon>
        <taxon>Paraneoptera</taxon>
        <taxon>Hemiptera</taxon>
        <taxon>Sternorrhyncha</taxon>
        <taxon>Aphidomorpha</taxon>
        <taxon>Aphidoidea</taxon>
        <taxon>Aphididae</taxon>
        <taxon>Aphidini</taxon>
        <taxon>Aphis</taxon>
        <taxon>Aphis</taxon>
    </lineage>
</organism>
<feature type="non-terminal residue" evidence="2">
    <location>
        <position position="1"/>
    </location>
</feature>
<dbReference type="InterPro" id="IPR052958">
    <property type="entry name" value="IFN-induced_PKR_regulator"/>
</dbReference>
<sequence length="252" mass="28744">RKILAGEQTSDEKFDSVSERFKINTYFTVLDQIIASFNNRFNGAREILKDLTLLSPKRIIECAENKLSKLPIDSFMYITQWIDGINHEQLISEYITFSKCFTELINSSTLPTNLHKCQPNEAVALSDEEIISTDEESIESHEKSVIDPETKNETTVLDVMQLLSNHDLHTAFPNLFLAYQGLCTLPASSSSAERCFSKVKIIKTRLRSTMNQSRLESLMFLSCERDIEIDIEQTIDTFALTSHLLKKSLMFG</sequence>
<dbReference type="SUPFAM" id="SSF53098">
    <property type="entry name" value="Ribonuclease H-like"/>
    <property type="match status" value="1"/>
</dbReference>
<evidence type="ECO:0000259" key="1">
    <source>
        <dbReference type="Pfam" id="PF05699"/>
    </source>
</evidence>
<feature type="domain" description="HAT C-terminal dimerisation" evidence="1">
    <location>
        <begin position="150"/>
        <end position="221"/>
    </location>
</feature>
<reference evidence="2 3" key="1">
    <citation type="submission" date="2019-08" db="EMBL/GenBank/DDBJ databases">
        <title>Whole genome of Aphis craccivora.</title>
        <authorList>
            <person name="Voronova N.V."/>
            <person name="Shulinski R.S."/>
            <person name="Bandarenka Y.V."/>
            <person name="Zhorov D.G."/>
            <person name="Warner D."/>
        </authorList>
    </citation>
    <scope>NUCLEOTIDE SEQUENCE [LARGE SCALE GENOMIC DNA]</scope>
    <source>
        <strain evidence="2">180601</strain>
        <tissue evidence="2">Whole Body</tissue>
    </source>
</reference>
<dbReference type="PANTHER" id="PTHR46289">
    <property type="entry name" value="52 KDA REPRESSOR OF THE INHIBITOR OF THE PROTEIN KINASE-LIKE PROTEIN-RELATED"/>
    <property type="match status" value="1"/>
</dbReference>
<dbReference type="AlphaFoldDB" id="A0A6G0VUG3"/>
<gene>
    <name evidence="2" type="ORF">FWK35_00031000</name>
</gene>
<dbReference type="InterPro" id="IPR012337">
    <property type="entry name" value="RNaseH-like_sf"/>
</dbReference>
<accession>A0A6G0VUG3</accession>
<dbReference type="EMBL" id="VUJU01011690">
    <property type="protein sequence ID" value="KAF0710314.1"/>
    <property type="molecule type" value="Genomic_DNA"/>
</dbReference>
<proteinExistence type="predicted"/>
<comment type="caution">
    <text evidence="2">The sequence shown here is derived from an EMBL/GenBank/DDBJ whole genome shotgun (WGS) entry which is preliminary data.</text>
</comment>
<evidence type="ECO:0000313" key="3">
    <source>
        <dbReference type="Proteomes" id="UP000478052"/>
    </source>
</evidence>
<dbReference type="PANTHER" id="PTHR46289:SF14">
    <property type="entry name" value="DUF4371 DOMAIN-CONTAINING PROTEIN"/>
    <property type="match status" value="1"/>
</dbReference>
<dbReference type="Pfam" id="PF05699">
    <property type="entry name" value="Dimer_Tnp_hAT"/>
    <property type="match status" value="1"/>
</dbReference>
<dbReference type="GO" id="GO:0046983">
    <property type="term" value="F:protein dimerization activity"/>
    <property type="evidence" value="ECO:0007669"/>
    <property type="project" value="InterPro"/>
</dbReference>
<dbReference type="Proteomes" id="UP000478052">
    <property type="component" value="Unassembled WGS sequence"/>
</dbReference>
<evidence type="ECO:0000313" key="2">
    <source>
        <dbReference type="EMBL" id="KAF0710314.1"/>
    </source>
</evidence>
<keyword evidence="3" id="KW-1185">Reference proteome</keyword>
<dbReference type="InterPro" id="IPR008906">
    <property type="entry name" value="HATC_C_dom"/>
</dbReference>
<protein>
    <submittedName>
        <fullName evidence="2">Zinc finger MYM-type protein 1-like</fullName>
    </submittedName>
</protein>